<evidence type="ECO:0000313" key="13">
    <source>
        <dbReference type="Proteomes" id="UP000694845"/>
    </source>
</evidence>
<dbReference type="RefSeq" id="XP_022104381.1">
    <property type="nucleotide sequence ID" value="XM_022248689.1"/>
</dbReference>
<dbReference type="InterPro" id="IPR050569">
    <property type="entry name" value="TAAR"/>
</dbReference>
<evidence type="ECO:0000256" key="3">
    <source>
        <dbReference type="ARBA" id="ARBA00022692"/>
    </source>
</evidence>
<dbReference type="Pfam" id="PF00001">
    <property type="entry name" value="7tm_1"/>
    <property type="match status" value="1"/>
</dbReference>
<keyword evidence="6 11" id="KW-0472">Membrane</keyword>
<feature type="transmembrane region" description="Helical" evidence="11">
    <location>
        <begin position="246"/>
        <end position="267"/>
    </location>
</feature>
<dbReference type="InterPro" id="IPR000276">
    <property type="entry name" value="GPCR_Rhodpsn"/>
</dbReference>
<evidence type="ECO:0000256" key="8">
    <source>
        <dbReference type="ARBA" id="ARBA00023224"/>
    </source>
</evidence>
<evidence type="ECO:0000256" key="10">
    <source>
        <dbReference type="SAM" id="MobiDB-lite"/>
    </source>
</evidence>
<evidence type="ECO:0000256" key="5">
    <source>
        <dbReference type="ARBA" id="ARBA00023040"/>
    </source>
</evidence>
<dbReference type="GO" id="GO:0004930">
    <property type="term" value="F:G protein-coupled receptor activity"/>
    <property type="evidence" value="ECO:0007669"/>
    <property type="project" value="UniProtKB-KW"/>
</dbReference>
<accession>A0A8B7ZM13</accession>
<evidence type="ECO:0000313" key="14">
    <source>
        <dbReference type="RefSeq" id="XP_022104381.1"/>
    </source>
</evidence>
<dbReference type="PANTHER" id="PTHR24249">
    <property type="entry name" value="HISTAMINE RECEPTOR-RELATED G-PROTEIN COUPLED RECEPTOR"/>
    <property type="match status" value="1"/>
</dbReference>
<dbReference type="KEGG" id="aplc:110986649"/>
<keyword evidence="3 9" id="KW-0812">Transmembrane</keyword>
<evidence type="ECO:0000259" key="12">
    <source>
        <dbReference type="PROSITE" id="PS50262"/>
    </source>
</evidence>
<feature type="transmembrane region" description="Helical" evidence="11">
    <location>
        <begin position="59"/>
        <end position="80"/>
    </location>
</feature>
<keyword evidence="4 11" id="KW-1133">Transmembrane helix</keyword>
<feature type="transmembrane region" description="Helical" evidence="11">
    <location>
        <begin position="184"/>
        <end position="209"/>
    </location>
</feature>
<evidence type="ECO:0000256" key="9">
    <source>
        <dbReference type="RuleBase" id="RU000688"/>
    </source>
</evidence>
<name>A0A8B7ZM13_ACAPL</name>
<comment type="subcellular location">
    <subcellularLocation>
        <location evidence="1">Cell membrane</location>
        <topology evidence="1">Multi-pass membrane protein</topology>
    </subcellularLocation>
</comment>
<comment type="similarity">
    <text evidence="9">Belongs to the G-protein coupled receptor 1 family.</text>
</comment>
<evidence type="ECO:0000256" key="2">
    <source>
        <dbReference type="ARBA" id="ARBA00022475"/>
    </source>
</evidence>
<keyword evidence="8 9" id="KW-0807">Transducer</keyword>
<sequence length="369" mass="40669">MENSTVDNSTSLEFCSQSLLRYFDLVVVIGVTYLILMGNVGNLAVLLSTESLRNNAHGYILISLAVADLGVGLVASMSIYPVATFDRTLDAWPYGDVACGATALVGHIFLATSGNTLTILSVERYLAVAHPLKYARIWTKRVSLFTIGCCWIIELAVFVPPIVLLGHGYNPQLRTCTPSFLSNFTIVLVLTFALIIPSAVVILLTSCVVNRKLKDSARLRAEMTPSPAHRGKDFSTTIKAFRMVRVMTVGALVSWIPYFVVGSLAQLTEIELPGDVYFISYWLLLANSFFNTVIYFFMNKTFHDKLIHLARSVIPKFCLDLNRREQQRMCGCCLTVEGTASPEGGLETRTQTQPKSSRPLSVSTNSLTT</sequence>
<dbReference type="InterPro" id="IPR017452">
    <property type="entry name" value="GPCR_Rhodpsn_7TM"/>
</dbReference>
<feature type="transmembrane region" description="Helical" evidence="11">
    <location>
        <begin position="142"/>
        <end position="164"/>
    </location>
</feature>
<evidence type="ECO:0000256" key="11">
    <source>
        <dbReference type="SAM" id="Phobius"/>
    </source>
</evidence>
<dbReference type="Gene3D" id="1.20.1070.10">
    <property type="entry name" value="Rhodopsin 7-helix transmembrane proteins"/>
    <property type="match status" value="1"/>
</dbReference>
<feature type="region of interest" description="Disordered" evidence="10">
    <location>
        <begin position="343"/>
        <end position="369"/>
    </location>
</feature>
<evidence type="ECO:0000256" key="4">
    <source>
        <dbReference type="ARBA" id="ARBA00022989"/>
    </source>
</evidence>
<dbReference type="PANTHER" id="PTHR24249:SF424">
    <property type="entry name" value="G-PROTEIN COUPLED RECEPTORS FAMILY 1 PROFILE DOMAIN-CONTAINING PROTEIN"/>
    <property type="match status" value="1"/>
</dbReference>
<feature type="transmembrane region" description="Helical" evidence="11">
    <location>
        <begin position="20"/>
        <end position="47"/>
    </location>
</feature>
<feature type="transmembrane region" description="Helical" evidence="11">
    <location>
        <begin position="100"/>
        <end position="122"/>
    </location>
</feature>
<dbReference type="OMA" id="CWIIELA"/>
<dbReference type="PROSITE" id="PS50262">
    <property type="entry name" value="G_PROTEIN_RECEP_F1_2"/>
    <property type="match status" value="1"/>
</dbReference>
<feature type="compositionally biased region" description="Polar residues" evidence="10">
    <location>
        <begin position="348"/>
        <end position="369"/>
    </location>
</feature>
<keyword evidence="7 9" id="KW-0675">Receptor</keyword>
<dbReference type="OrthoDB" id="6435638at2759"/>
<dbReference type="AlphaFoldDB" id="A0A8B7ZM13"/>
<evidence type="ECO:0000256" key="1">
    <source>
        <dbReference type="ARBA" id="ARBA00004651"/>
    </source>
</evidence>
<feature type="transmembrane region" description="Helical" evidence="11">
    <location>
        <begin position="279"/>
        <end position="298"/>
    </location>
</feature>
<keyword evidence="5 9" id="KW-0297">G-protein coupled receptor</keyword>
<protein>
    <submittedName>
        <fullName evidence="14">Delta-type opioid receptor-like</fullName>
    </submittedName>
</protein>
<gene>
    <name evidence="14" type="primary">LOC110986649</name>
</gene>
<proteinExistence type="inferred from homology"/>
<reference evidence="14" key="1">
    <citation type="submission" date="2025-08" db="UniProtKB">
        <authorList>
            <consortium name="RefSeq"/>
        </authorList>
    </citation>
    <scope>IDENTIFICATION</scope>
</reference>
<dbReference type="GeneID" id="110986649"/>
<dbReference type="CDD" id="cd00637">
    <property type="entry name" value="7tm_classA_rhodopsin-like"/>
    <property type="match status" value="1"/>
</dbReference>
<dbReference type="SUPFAM" id="SSF81321">
    <property type="entry name" value="Family A G protein-coupled receptor-like"/>
    <property type="match status" value="1"/>
</dbReference>
<dbReference type="PRINTS" id="PR00237">
    <property type="entry name" value="GPCRRHODOPSN"/>
</dbReference>
<evidence type="ECO:0000256" key="6">
    <source>
        <dbReference type="ARBA" id="ARBA00023136"/>
    </source>
</evidence>
<evidence type="ECO:0000256" key="7">
    <source>
        <dbReference type="ARBA" id="ARBA00023170"/>
    </source>
</evidence>
<keyword evidence="13" id="KW-1185">Reference proteome</keyword>
<dbReference type="GO" id="GO:0005886">
    <property type="term" value="C:plasma membrane"/>
    <property type="evidence" value="ECO:0007669"/>
    <property type="project" value="UniProtKB-SubCell"/>
</dbReference>
<dbReference type="Proteomes" id="UP000694845">
    <property type="component" value="Unplaced"/>
</dbReference>
<feature type="domain" description="G-protein coupled receptors family 1 profile" evidence="12">
    <location>
        <begin position="38"/>
        <end position="295"/>
    </location>
</feature>
<keyword evidence="2" id="KW-1003">Cell membrane</keyword>
<organism evidence="13 14">
    <name type="scientific">Acanthaster planci</name>
    <name type="common">Crown-of-thorns starfish</name>
    <dbReference type="NCBI Taxonomy" id="133434"/>
    <lineage>
        <taxon>Eukaryota</taxon>
        <taxon>Metazoa</taxon>
        <taxon>Echinodermata</taxon>
        <taxon>Eleutherozoa</taxon>
        <taxon>Asterozoa</taxon>
        <taxon>Asteroidea</taxon>
        <taxon>Valvatacea</taxon>
        <taxon>Valvatida</taxon>
        <taxon>Acanthasteridae</taxon>
        <taxon>Acanthaster</taxon>
    </lineage>
</organism>
<dbReference type="PROSITE" id="PS00237">
    <property type="entry name" value="G_PROTEIN_RECEP_F1_1"/>
    <property type="match status" value="1"/>
</dbReference>